<keyword evidence="3" id="KW-1185">Reference proteome</keyword>
<evidence type="ECO:0000313" key="3">
    <source>
        <dbReference type="Proteomes" id="UP000031838"/>
    </source>
</evidence>
<dbReference type="AlphaFoldDB" id="A0A0B6S0U8"/>
<dbReference type="KEGG" id="bgp:BGL_1c24370"/>
<proteinExistence type="predicted"/>
<reference evidence="2 3" key="2">
    <citation type="journal article" date="2016" name="Appl. Microbiol. Biotechnol.">
        <title>Mutations improving production and secretion of extracellular lipase by Burkholderia glumae PG1.</title>
        <authorList>
            <person name="Knapp A."/>
            <person name="Voget S."/>
            <person name="Gao R."/>
            <person name="Zaburannyi N."/>
            <person name="Krysciak D."/>
            <person name="Breuer M."/>
            <person name="Hauer B."/>
            <person name="Streit W.R."/>
            <person name="Muller R."/>
            <person name="Daniel R."/>
            <person name="Jaeger K.E."/>
        </authorList>
    </citation>
    <scope>NUCLEOTIDE SEQUENCE [LARGE SCALE GENOMIC DNA]</scope>
    <source>
        <strain evidence="2 3">PG1</strain>
    </source>
</reference>
<reference evidence="3" key="1">
    <citation type="submission" date="2011-03" db="EMBL/GenBank/DDBJ databases">
        <authorList>
            <person name="Voget S."/>
            <person name="Streit W.R."/>
            <person name="Jaeger K.E."/>
            <person name="Daniel R."/>
        </authorList>
    </citation>
    <scope>NUCLEOTIDE SEQUENCE [LARGE SCALE GENOMIC DNA]</scope>
    <source>
        <strain evidence="3">PG1</strain>
    </source>
</reference>
<evidence type="ECO:0000256" key="1">
    <source>
        <dbReference type="SAM" id="MobiDB-lite"/>
    </source>
</evidence>
<accession>A0A0B6S0U8</accession>
<gene>
    <name evidence="2" type="ORF">BGL_1c24370</name>
</gene>
<feature type="region of interest" description="Disordered" evidence="1">
    <location>
        <begin position="50"/>
        <end position="91"/>
    </location>
</feature>
<dbReference type="HOGENOM" id="CLU_2421253_0_0_4"/>
<dbReference type="Proteomes" id="UP000031838">
    <property type="component" value="Chromosome 1"/>
</dbReference>
<sequence length="91" mass="9668">MRSGESSRQRIVAAPGPPVLSNPALGEVFAGCLLQSAGAFARRLSLADVGAGRRPGRSADARCSDPNIAARRRNPDERLTKLKANGQRESR</sequence>
<feature type="compositionally biased region" description="Basic and acidic residues" evidence="1">
    <location>
        <begin position="73"/>
        <end position="91"/>
    </location>
</feature>
<protein>
    <submittedName>
        <fullName evidence="2">Uncharacterized protein</fullName>
    </submittedName>
</protein>
<name>A0A0B6S0U8_BURPL</name>
<dbReference type="EMBL" id="CP002580">
    <property type="protein sequence ID" value="AJK46935.1"/>
    <property type="molecule type" value="Genomic_DNA"/>
</dbReference>
<evidence type="ECO:0000313" key="2">
    <source>
        <dbReference type="EMBL" id="AJK46935.1"/>
    </source>
</evidence>
<organism evidence="2 3">
    <name type="scientific">Burkholderia plantarii</name>
    <dbReference type="NCBI Taxonomy" id="41899"/>
    <lineage>
        <taxon>Bacteria</taxon>
        <taxon>Pseudomonadati</taxon>
        <taxon>Pseudomonadota</taxon>
        <taxon>Betaproteobacteria</taxon>
        <taxon>Burkholderiales</taxon>
        <taxon>Burkholderiaceae</taxon>
        <taxon>Burkholderia</taxon>
    </lineage>
</organism>